<keyword evidence="3" id="KW-0731">Sigma factor</keyword>
<dbReference type="InterPro" id="IPR013249">
    <property type="entry name" value="RNA_pol_sigma70_r4_t2"/>
</dbReference>
<dbReference type="GO" id="GO:0016987">
    <property type="term" value="F:sigma factor activity"/>
    <property type="evidence" value="ECO:0007669"/>
    <property type="project" value="UniProtKB-KW"/>
</dbReference>
<dbReference type="OrthoDB" id="5501064at2"/>
<keyword evidence="8" id="KW-1185">Reference proteome</keyword>
<name>A0A1J7BK89_9ACTN</name>
<dbReference type="Pfam" id="PF04542">
    <property type="entry name" value="Sigma70_r2"/>
    <property type="match status" value="1"/>
</dbReference>
<sequence length="212" mass="22575">MEGTDIAVRRARDGDEEAFSQLYRELTPGLLRYARVMVGGDSPAGAEDVVSEAWAQLARALPDFEGGAGEFRRFAIVVVRNRALDVLRRHRRVRAGEVPVPDEQLRELASASSSPGAVGRTTGEAADVADLVLEALSTERAVGLIAGLPRDQAEAVMLRVVLGLDATSAGQVLGKRPGAVRMAVSRGLRSLEYRVGRATACAGESARGARKR</sequence>
<accession>A0A1J7BK89</accession>
<keyword evidence="4" id="KW-0804">Transcription</keyword>
<keyword evidence="2" id="KW-0805">Transcription regulation</keyword>
<dbReference type="InterPro" id="IPR013325">
    <property type="entry name" value="RNA_pol_sigma_r2"/>
</dbReference>
<dbReference type="Pfam" id="PF08281">
    <property type="entry name" value="Sigma70_r4_2"/>
    <property type="match status" value="1"/>
</dbReference>
<dbReference type="PANTHER" id="PTHR43133:SF66">
    <property type="entry name" value="ECF RNA POLYMERASE SIGMA FACTOR SIGK"/>
    <property type="match status" value="1"/>
</dbReference>
<comment type="caution">
    <text evidence="7">The sequence shown here is derived from an EMBL/GenBank/DDBJ whole genome shotgun (WGS) entry which is preliminary data.</text>
</comment>
<dbReference type="Proteomes" id="UP000243342">
    <property type="component" value="Unassembled WGS sequence"/>
</dbReference>
<evidence type="ECO:0000256" key="2">
    <source>
        <dbReference type="ARBA" id="ARBA00023015"/>
    </source>
</evidence>
<dbReference type="InterPro" id="IPR013324">
    <property type="entry name" value="RNA_pol_sigma_r3/r4-like"/>
</dbReference>
<dbReference type="RefSeq" id="WP_071655021.1">
    <property type="nucleotide sequence ID" value="NZ_MLCF01000008.1"/>
</dbReference>
<dbReference type="NCBIfam" id="TIGR02937">
    <property type="entry name" value="sigma70-ECF"/>
    <property type="match status" value="1"/>
</dbReference>
<evidence type="ECO:0000256" key="3">
    <source>
        <dbReference type="ARBA" id="ARBA00023082"/>
    </source>
</evidence>
<dbReference type="InterPro" id="IPR036388">
    <property type="entry name" value="WH-like_DNA-bd_sf"/>
</dbReference>
<gene>
    <name evidence="7" type="ORF">BIV57_02605</name>
</gene>
<feature type="domain" description="RNA polymerase sigma-70 region 2" evidence="5">
    <location>
        <begin position="22"/>
        <end position="92"/>
    </location>
</feature>
<dbReference type="GO" id="GO:0003677">
    <property type="term" value="F:DNA binding"/>
    <property type="evidence" value="ECO:0007669"/>
    <property type="project" value="InterPro"/>
</dbReference>
<organism evidence="7 8">
    <name type="scientific">Mangrovactinospora gilvigrisea</name>
    <dbReference type="NCBI Taxonomy" id="1428644"/>
    <lineage>
        <taxon>Bacteria</taxon>
        <taxon>Bacillati</taxon>
        <taxon>Actinomycetota</taxon>
        <taxon>Actinomycetes</taxon>
        <taxon>Kitasatosporales</taxon>
        <taxon>Streptomycetaceae</taxon>
        <taxon>Mangrovactinospora</taxon>
    </lineage>
</organism>
<reference evidence="7 8" key="1">
    <citation type="submission" date="2016-10" db="EMBL/GenBank/DDBJ databases">
        <title>Genome sequence of Streptomyces gilvigriseus MUSC 26.</title>
        <authorList>
            <person name="Lee L.-H."/>
            <person name="Ser H.-L."/>
        </authorList>
    </citation>
    <scope>NUCLEOTIDE SEQUENCE [LARGE SCALE GENOMIC DNA]</scope>
    <source>
        <strain evidence="7 8">MUSC 26</strain>
    </source>
</reference>
<evidence type="ECO:0000313" key="7">
    <source>
        <dbReference type="EMBL" id="OIV39054.1"/>
    </source>
</evidence>
<dbReference type="AlphaFoldDB" id="A0A1J7BK89"/>
<dbReference type="GO" id="GO:0006352">
    <property type="term" value="P:DNA-templated transcription initiation"/>
    <property type="evidence" value="ECO:0007669"/>
    <property type="project" value="InterPro"/>
</dbReference>
<dbReference type="Gene3D" id="1.10.10.10">
    <property type="entry name" value="Winged helix-like DNA-binding domain superfamily/Winged helix DNA-binding domain"/>
    <property type="match status" value="1"/>
</dbReference>
<dbReference type="InterPro" id="IPR014284">
    <property type="entry name" value="RNA_pol_sigma-70_dom"/>
</dbReference>
<evidence type="ECO:0000313" key="8">
    <source>
        <dbReference type="Proteomes" id="UP000243342"/>
    </source>
</evidence>
<evidence type="ECO:0008006" key="9">
    <source>
        <dbReference type="Google" id="ProtNLM"/>
    </source>
</evidence>
<feature type="domain" description="RNA polymerase sigma factor 70 region 4 type 2" evidence="6">
    <location>
        <begin position="144"/>
        <end position="191"/>
    </location>
</feature>
<dbReference type="InterPro" id="IPR007627">
    <property type="entry name" value="RNA_pol_sigma70_r2"/>
</dbReference>
<dbReference type="SUPFAM" id="SSF88659">
    <property type="entry name" value="Sigma3 and sigma4 domains of RNA polymerase sigma factors"/>
    <property type="match status" value="1"/>
</dbReference>
<dbReference type="STRING" id="1428644.BIV57_02605"/>
<evidence type="ECO:0000256" key="1">
    <source>
        <dbReference type="ARBA" id="ARBA00010641"/>
    </source>
</evidence>
<comment type="similarity">
    <text evidence="1">Belongs to the sigma-70 factor family. ECF subfamily.</text>
</comment>
<dbReference type="PANTHER" id="PTHR43133">
    <property type="entry name" value="RNA POLYMERASE ECF-TYPE SIGMA FACTO"/>
    <property type="match status" value="1"/>
</dbReference>
<dbReference type="SUPFAM" id="SSF88946">
    <property type="entry name" value="Sigma2 domain of RNA polymerase sigma factors"/>
    <property type="match status" value="1"/>
</dbReference>
<dbReference type="InterPro" id="IPR039425">
    <property type="entry name" value="RNA_pol_sigma-70-like"/>
</dbReference>
<evidence type="ECO:0000259" key="5">
    <source>
        <dbReference type="Pfam" id="PF04542"/>
    </source>
</evidence>
<dbReference type="EMBL" id="MLCF01000008">
    <property type="protein sequence ID" value="OIV39054.1"/>
    <property type="molecule type" value="Genomic_DNA"/>
</dbReference>
<evidence type="ECO:0000259" key="6">
    <source>
        <dbReference type="Pfam" id="PF08281"/>
    </source>
</evidence>
<evidence type="ECO:0000256" key="4">
    <source>
        <dbReference type="ARBA" id="ARBA00023163"/>
    </source>
</evidence>
<dbReference type="Gene3D" id="1.10.1740.10">
    <property type="match status" value="1"/>
</dbReference>
<protein>
    <recommendedName>
        <fullName evidence="9">RNA polymerase subunit sigma-24</fullName>
    </recommendedName>
</protein>
<proteinExistence type="inferred from homology"/>